<dbReference type="GO" id="GO:0071111">
    <property type="term" value="F:cyclic-guanylate-specific phosphodiesterase activity"/>
    <property type="evidence" value="ECO:0007669"/>
    <property type="project" value="UniProtKB-EC"/>
</dbReference>
<dbReference type="InterPro" id="IPR035919">
    <property type="entry name" value="EAL_sf"/>
</dbReference>
<dbReference type="InterPro" id="IPR024744">
    <property type="entry name" value="CSS-motif_dom"/>
</dbReference>
<keyword evidence="8 10" id="KW-0472">Membrane</keyword>
<dbReference type="PANTHER" id="PTHR33121">
    <property type="entry name" value="CYCLIC DI-GMP PHOSPHODIESTERASE PDEF"/>
    <property type="match status" value="1"/>
</dbReference>
<dbReference type="Pfam" id="PF00563">
    <property type="entry name" value="EAL"/>
    <property type="match status" value="1"/>
</dbReference>
<evidence type="ECO:0000256" key="3">
    <source>
        <dbReference type="ARBA" id="ARBA00022475"/>
    </source>
</evidence>
<dbReference type="CDD" id="cd01948">
    <property type="entry name" value="EAL"/>
    <property type="match status" value="1"/>
</dbReference>
<protein>
    <recommendedName>
        <fullName evidence="2">cyclic-guanylate-specific phosphodiesterase</fullName>
        <ecNumber evidence="2">3.1.4.52</ecNumber>
    </recommendedName>
</protein>
<evidence type="ECO:0000256" key="2">
    <source>
        <dbReference type="ARBA" id="ARBA00012282"/>
    </source>
</evidence>
<keyword evidence="4" id="KW-0973">c-di-GMP</keyword>
<evidence type="ECO:0000256" key="8">
    <source>
        <dbReference type="ARBA" id="ARBA00023136"/>
    </source>
</evidence>
<keyword evidence="5 10" id="KW-0812">Transmembrane</keyword>
<evidence type="ECO:0000313" key="13">
    <source>
        <dbReference type="Proteomes" id="UP000094802"/>
    </source>
</evidence>
<dbReference type="SMART" id="SM00052">
    <property type="entry name" value="EAL"/>
    <property type="match status" value="1"/>
</dbReference>
<dbReference type="Pfam" id="PF12792">
    <property type="entry name" value="CSS-motif"/>
    <property type="match status" value="1"/>
</dbReference>
<comment type="caution">
    <text evidence="12">The sequence shown here is derived from an EMBL/GenBank/DDBJ whole genome shotgun (WGS) entry which is preliminary data.</text>
</comment>
<gene>
    <name evidence="12" type="ORF">A142_11010</name>
</gene>
<dbReference type="EC" id="3.1.4.52" evidence="2"/>
<dbReference type="InterPro" id="IPR001633">
    <property type="entry name" value="EAL_dom"/>
</dbReference>
<evidence type="ECO:0000256" key="6">
    <source>
        <dbReference type="ARBA" id="ARBA00022801"/>
    </source>
</evidence>
<keyword evidence="7 10" id="KW-1133">Transmembrane helix</keyword>
<keyword evidence="6" id="KW-0378">Hydrolase</keyword>
<keyword evidence="3" id="KW-1003">Cell membrane</keyword>
<dbReference type="GO" id="GO:0005886">
    <property type="term" value="C:plasma membrane"/>
    <property type="evidence" value="ECO:0007669"/>
    <property type="project" value="UniProtKB-SubCell"/>
</dbReference>
<dbReference type="PROSITE" id="PS50883">
    <property type="entry name" value="EAL"/>
    <property type="match status" value="1"/>
</dbReference>
<evidence type="ECO:0000256" key="1">
    <source>
        <dbReference type="ARBA" id="ARBA00004651"/>
    </source>
</evidence>
<evidence type="ECO:0000313" key="12">
    <source>
        <dbReference type="EMBL" id="OEF86460.1"/>
    </source>
</evidence>
<evidence type="ECO:0000256" key="10">
    <source>
        <dbReference type="SAM" id="Phobius"/>
    </source>
</evidence>
<feature type="domain" description="EAL" evidence="11">
    <location>
        <begin position="243"/>
        <end position="496"/>
    </location>
</feature>
<dbReference type="InterPro" id="IPR050706">
    <property type="entry name" value="Cyclic-di-GMP_PDE-like"/>
</dbReference>
<dbReference type="EMBL" id="AJZD02000322">
    <property type="protein sequence ID" value="OEF86460.1"/>
    <property type="molecule type" value="Genomic_DNA"/>
</dbReference>
<evidence type="ECO:0000259" key="11">
    <source>
        <dbReference type="PROSITE" id="PS50883"/>
    </source>
</evidence>
<evidence type="ECO:0000256" key="9">
    <source>
        <dbReference type="ARBA" id="ARBA00034290"/>
    </source>
</evidence>
<dbReference type="Gene3D" id="3.20.20.450">
    <property type="entry name" value="EAL domain"/>
    <property type="match status" value="1"/>
</dbReference>
<dbReference type="SUPFAM" id="SSF141868">
    <property type="entry name" value="EAL domain-like"/>
    <property type="match status" value="1"/>
</dbReference>
<evidence type="ECO:0000256" key="7">
    <source>
        <dbReference type="ARBA" id="ARBA00022989"/>
    </source>
</evidence>
<organism evidence="12 13">
    <name type="scientific">Vibrio splendidus 12E03</name>
    <dbReference type="NCBI Taxonomy" id="1191305"/>
    <lineage>
        <taxon>Bacteria</taxon>
        <taxon>Pseudomonadati</taxon>
        <taxon>Pseudomonadota</taxon>
        <taxon>Gammaproteobacteria</taxon>
        <taxon>Vibrionales</taxon>
        <taxon>Vibrionaceae</taxon>
        <taxon>Vibrio</taxon>
    </lineage>
</organism>
<dbReference type="Proteomes" id="UP000094802">
    <property type="component" value="Unassembled WGS sequence"/>
</dbReference>
<accession>A0A1E5FCS8</accession>
<evidence type="ECO:0000256" key="4">
    <source>
        <dbReference type="ARBA" id="ARBA00022636"/>
    </source>
</evidence>
<comment type="subcellular location">
    <subcellularLocation>
        <location evidence="1">Cell membrane</location>
        <topology evidence="1">Multi-pass membrane protein</topology>
    </subcellularLocation>
</comment>
<dbReference type="OrthoDB" id="675397at2"/>
<proteinExistence type="predicted"/>
<evidence type="ECO:0000256" key="5">
    <source>
        <dbReference type="ARBA" id="ARBA00022692"/>
    </source>
</evidence>
<comment type="catalytic activity">
    <reaction evidence="9">
        <text>3',3'-c-di-GMP + H2O = 5'-phosphoguanylyl(3'-&gt;5')guanosine + H(+)</text>
        <dbReference type="Rhea" id="RHEA:24902"/>
        <dbReference type="ChEBI" id="CHEBI:15377"/>
        <dbReference type="ChEBI" id="CHEBI:15378"/>
        <dbReference type="ChEBI" id="CHEBI:58754"/>
        <dbReference type="ChEBI" id="CHEBI:58805"/>
        <dbReference type="EC" id="3.1.4.52"/>
    </reaction>
</comment>
<dbReference type="PANTHER" id="PTHR33121:SF80">
    <property type="entry name" value="CYCLIC DI-GMP PHOSPHODIESTERASE PDEL"/>
    <property type="match status" value="1"/>
</dbReference>
<feature type="transmembrane region" description="Helical" evidence="10">
    <location>
        <begin position="219"/>
        <end position="237"/>
    </location>
</feature>
<name>A0A1E5FCS8_VIBSP</name>
<sequence length="497" mass="56106">MSKKRLVPLTILGLSLSISFCVLGGLASSHLKHDSEKLLKSGVTLLDKLIRNADATNQRAYLYTQKPCGDTLPFLRELVAISPDVQFIHFIKEKRIYCSSLEGEVDLPIEKDMVSRTLLLQEHSSFNPKESSLAFVSQYDDIIVVSSISGYYVRQVLASVIEGQHILLHIDGKIMDDQQFFTPNSTSASLSINSSNYPYSLSVELTYHDYIEYIQDHKLLLVIYFLFLCGALSWGAYRLMNKPETLETLIASAIENEEIIPYVQPYVDKDSNMVGVEVLARWLHPSKGVINPDLFIPLAEESGLIIPMTKSLMNQVQKKLSPHQGCFSEEFNISFNISAKHCTQSELLEDSLGFLNALSEAKVALSFELTERELIEGTREARELFDALHLHHVQLAIDDFGTGHASLNYLNLFHFDVLKIDRSFVQMVGTNSVSMHIVENLLDLAVRLDMKTVAEGVETEEQAKYLISHGVDYLQGYFFFKPMPLDEFINTYLDVSL</sequence>
<reference evidence="12 13" key="1">
    <citation type="journal article" date="2012" name="Science">
        <title>Ecological populations of bacteria act as socially cohesive units of antibiotic production and resistance.</title>
        <authorList>
            <person name="Cordero O.X."/>
            <person name="Wildschutte H."/>
            <person name="Kirkup B."/>
            <person name="Proehl S."/>
            <person name="Ngo L."/>
            <person name="Hussain F."/>
            <person name="Le Roux F."/>
            <person name="Mincer T."/>
            <person name="Polz M.F."/>
        </authorList>
    </citation>
    <scope>NUCLEOTIDE SEQUENCE [LARGE SCALE GENOMIC DNA]</scope>
    <source>
        <strain evidence="12 13">12E03</strain>
    </source>
</reference>
<dbReference type="AlphaFoldDB" id="A0A1E5FCS8"/>